<keyword evidence="6" id="KW-0862">Zinc</keyword>
<keyword evidence="14" id="KW-1185">Reference proteome</keyword>
<keyword evidence="10" id="KW-0539">Nucleus</keyword>
<dbReference type="Gene3D" id="3.30.160.60">
    <property type="entry name" value="Classic Zinc Finger"/>
    <property type="match status" value="4"/>
</dbReference>
<keyword evidence="5 11" id="KW-0863">Zinc-finger</keyword>
<evidence type="ECO:0000313" key="14">
    <source>
        <dbReference type="Proteomes" id="UP000792457"/>
    </source>
</evidence>
<reference evidence="13" key="1">
    <citation type="submission" date="2013-04" db="EMBL/GenBank/DDBJ databases">
        <authorList>
            <person name="Qu J."/>
            <person name="Murali S.C."/>
            <person name="Bandaranaike D."/>
            <person name="Bellair M."/>
            <person name="Blankenburg K."/>
            <person name="Chao H."/>
            <person name="Dinh H."/>
            <person name="Doddapaneni H."/>
            <person name="Downs B."/>
            <person name="Dugan-Rocha S."/>
            <person name="Elkadiri S."/>
            <person name="Gnanaolivu R.D."/>
            <person name="Hernandez B."/>
            <person name="Javaid M."/>
            <person name="Jayaseelan J.C."/>
            <person name="Lee S."/>
            <person name="Li M."/>
            <person name="Ming W."/>
            <person name="Munidasa M."/>
            <person name="Muniz J."/>
            <person name="Nguyen L."/>
            <person name="Ongeri F."/>
            <person name="Osuji N."/>
            <person name="Pu L.-L."/>
            <person name="Puazo M."/>
            <person name="Qu C."/>
            <person name="Quiroz J."/>
            <person name="Raj R."/>
            <person name="Weissenberger G."/>
            <person name="Xin Y."/>
            <person name="Zou X."/>
            <person name="Han Y."/>
            <person name="Richards S."/>
            <person name="Worley K."/>
            <person name="Muzny D."/>
            <person name="Gibbs R."/>
        </authorList>
    </citation>
    <scope>NUCLEOTIDE SEQUENCE</scope>
    <source>
        <strain evidence="13">Sampled in the wild</strain>
    </source>
</reference>
<feature type="domain" description="C2H2-type" evidence="12">
    <location>
        <begin position="132"/>
        <end position="159"/>
    </location>
</feature>
<dbReference type="OrthoDB" id="8113227at2759"/>
<dbReference type="FunFam" id="3.30.160.60:FF:000340">
    <property type="entry name" value="zinc finger protein 473 isoform X1"/>
    <property type="match status" value="1"/>
</dbReference>
<comment type="caution">
    <text evidence="13">The sequence shown here is derived from an EMBL/GenBank/DDBJ whole genome shotgun (WGS) entry which is preliminary data.</text>
</comment>
<proteinExistence type="inferred from homology"/>
<feature type="domain" description="C2H2-type" evidence="12">
    <location>
        <begin position="160"/>
        <end position="182"/>
    </location>
</feature>
<keyword evidence="3" id="KW-0479">Metal-binding</keyword>
<evidence type="ECO:0000256" key="8">
    <source>
        <dbReference type="ARBA" id="ARBA00023125"/>
    </source>
</evidence>
<sequence length="200" mass="22637">MDKNRGNEALNIEITNYLPEGDLNTKEQMRPYTTHTMVGANGYSEGCPQKLNPSEMLSCTQGTTMTENCTSWRKGIKCYFCEKEFGFPSLLAQHIRVHTGVKPHTCNFCGKSFSTKGNLKSHFIIHTGEKPFKCHVCGKQFSYKGNLAVHYRTHSGERPFECSVCGKSFSAKSNLLIHHGIHYRDLYPNDESARLFAPLY</sequence>
<dbReference type="EMBL" id="KZ308184">
    <property type="protein sequence ID" value="KAG8224106.1"/>
    <property type="molecule type" value="Genomic_DNA"/>
</dbReference>
<comment type="subcellular location">
    <subcellularLocation>
        <location evidence="1">Nucleus</location>
    </subcellularLocation>
</comment>
<dbReference type="SUPFAM" id="SSF57667">
    <property type="entry name" value="beta-beta-alpha zinc fingers"/>
    <property type="match status" value="2"/>
</dbReference>
<dbReference type="SMART" id="SM00355">
    <property type="entry name" value="ZnF_C2H2"/>
    <property type="match status" value="4"/>
</dbReference>
<keyword evidence="8" id="KW-0238">DNA-binding</keyword>
<feature type="domain" description="C2H2-type" evidence="12">
    <location>
        <begin position="104"/>
        <end position="131"/>
    </location>
</feature>
<accession>A0A8K0NW36</accession>
<keyword evidence="9" id="KW-0804">Transcription</keyword>
<dbReference type="GO" id="GO:0005634">
    <property type="term" value="C:nucleus"/>
    <property type="evidence" value="ECO:0007669"/>
    <property type="project" value="UniProtKB-SubCell"/>
</dbReference>
<keyword evidence="7" id="KW-0805">Transcription regulation</keyword>
<dbReference type="Proteomes" id="UP000792457">
    <property type="component" value="Unassembled WGS sequence"/>
</dbReference>
<evidence type="ECO:0000256" key="11">
    <source>
        <dbReference type="PROSITE-ProRule" id="PRU00042"/>
    </source>
</evidence>
<dbReference type="PANTHER" id="PTHR23235">
    <property type="entry name" value="KRUEPPEL-LIKE TRANSCRIPTION FACTOR"/>
    <property type="match status" value="1"/>
</dbReference>
<protein>
    <recommendedName>
        <fullName evidence="12">C2H2-type domain-containing protein</fullName>
    </recommendedName>
</protein>
<evidence type="ECO:0000256" key="7">
    <source>
        <dbReference type="ARBA" id="ARBA00023015"/>
    </source>
</evidence>
<dbReference type="AlphaFoldDB" id="A0A8K0NW36"/>
<evidence type="ECO:0000256" key="5">
    <source>
        <dbReference type="ARBA" id="ARBA00022771"/>
    </source>
</evidence>
<dbReference type="PROSITE" id="PS00028">
    <property type="entry name" value="ZINC_FINGER_C2H2_1"/>
    <property type="match status" value="4"/>
</dbReference>
<dbReference type="GO" id="GO:0000981">
    <property type="term" value="F:DNA-binding transcription factor activity, RNA polymerase II-specific"/>
    <property type="evidence" value="ECO:0007669"/>
    <property type="project" value="TreeGrafter"/>
</dbReference>
<organism evidence="13 14">
    <name type="scientific">Ladona fulva</name>
    <name type="common">Scarce chaser dragonfly</name>
    <name type="synonym">Libellula fulva</name>
    <dbReference type="NCBI Taxonomy" id="123851"/>
    <lineage>
        <taxon>Eukaryota</taxon>
        <taxon>Metazoa</taxon>
        <taxon>Ecdysozoa</taxon>
        <taxon>Arthropoda</taxon>
        <taxon>Hexapoda</taxon>
        <taxon>Insecta</taxon>
        <taxon>Pterygota</taxon>
        <taxon>Palaeoptera</taxon>
        <taxon>Odonata</taxon>
        <taxon>Epiprocta</taxon>
        <taxon>Anisoptera</taxon>
        <taxon>Libelluloidea</taxon>
        <taxon>Libellulidae</taxon>
        <taxon>Ladona</taxon>
    </lineage>
</organism>
<reference evidence="13" key="2">
    <citation type="submission" date="2017-10" db="EMBL/GenBank/DDBJ databases">
        <title>Ladona fulva Genome sequencing and assembly.</title>
        <authorList>
            <person name="Murali S."/>
            <person name="Richards S."/>
            <person name="Bandaranaike D."/>
            <person name="Bellair M."/>
            <person name="Blankenburg K."/>
            <person name="Chao H."/>
            <person name="Dinh H."/>
            <person name="Doddapaneni H."/>
            <person name="Dugan-Rocha S."/>
            <person name="Elkadiri S."/>
            <person name="Gnanaolivu R."/>
            <person name="Hernandez B."/>
            <person name="Skinner E."/>
            <person name="Javaid M."/>
            <person name="Lee S."/>
            <person name="Li M."/>
            <person name="Ming W."/>
            <person name="Munidasa M."/>
            <person name="Muniz J."/>
            <person name="Nguyen L."/>
            <person name="Hughes D."/>
            <person name="Osuji N."/>
            <person name="Pu L.-L."/>
            <person name="Puazo M."/>
            <person name="Qu C."/>
            <person name="Quiroz J."/>
            <person name="Raj R."/>
            <person name="Weissenberger G."/>
            <person name="Xin Y."/>
            <person name="Zou X."/>
            <person name="Han Y."/>
            <person name="Worley K."/>
            <person name="Muzny D."/>
            <person name="Gibbs R."/>
        </authorList>
    </citation>
    <scope>NUCLEOTIDE SEQUENCE</scope>
    <source>
        <strain evidence="13">Sampled in the wild</strain>
    </source>
</reference>
<evidence type="ECO:0000256" key="2">
    <source>
        <dbReference type="ARBA" id="ARBA00006991"/>
    </source>
</evidence>
<dbReference type="FunFam" id="3.30.160.60:FF:001506">
    <property type="entry name" value="Zinc finger protein"/>
    <property type="match status" value="1"/>
</dbReference>
<evidence type="ECO:0000259" key="12">
    <source>
        <dbReference type="PROSITE" id="PS50157"/>
    </source>
</evidence>
<evidence type="ECO:0000256" key="6">
    <source>
        <dbReference type="ARBA" id="ARBA00022833"/>
    </source>
</evidence>
<dbReference type="InterPro" id="IPR036236">
    <property type="entry name" value="Znf_C2H2_sf"/>
</dbReference>
<evidence type="ECO:0000313" key="13">
    <source>
        <dbReference type="EMBL" id="KAG8224106.1"/>
    </source>
</evidence>
<dbReference type="GO" id="GO:0008270">
    <property type="term" value="F:zinc ion binding"/>
    <property type="evidence" value="ECO:0007669"/>
    <property type="project" value="UniProtKB-KW"/>
</dbReference>
<dbReference type="FunFam" id="3.30.160.60:FF:000912">
    <property type="entry name" value="Zinc finger protein 660"/>
    <property type="match status" value="1"/>
</dbReference>
<evidence type="ECO:0000256" key="1">
    <source>
        <dbReference type="ARBA" id="ARBA00004123"/>
    </source>
</evidence>
<dbReference type="Pfam" id="PF00096">
    <property type="entry name" value="zf-C2H2"/>
    <property type="match status" value="4"/>
</dbReference>
<dbReference type="InterPro" id="IPR013087">
    <property type="entry name" value="Znf_C2H2_type"/>
</dbReference>
<dbReference type="PROSITE" id="PS50157">
    <property type="entry name" value="ZINC_FINGER_C2H2_2"/>
    <property type="match status" value="4"/>
</dbReference>
<gene>
    <name evidence="13" type="ORF">J437_LFUL001800</name>
</gene>
<comment type="similarity">
    <text evidence="2">Belongs to the krueppel C2H2-type zinc-finger protein family.</text>
</comment>
<feature type="domain" description="C2H2-type" evidence="12">
    <location>
        <begin position="76"/>
        <end position="103"/>
    </location>
</feature>
<dbReference type="PANTHER" id="PTHR23235:SF142">
    <property type="entry name" value="ZINC FINGER PROTEIN 384"/>
    <property type="match status" value="1"/>
</dbReference>
<evidence type="ECO:0000256" key="4">
    <source>
        <dbReference type="ARBA" id="ARBA00022737"/>
    </source>
</evidence>
<evidence type="ECO:0000256" key="3">
    <source>
        <dbReference type="ARBA" id="ARBA00022723"/>
    </source>
</evidence>
<dbReference type="FunFam" id="3.30.160.60:FF:000358">
    <property type="entry name" value="zinc finger protein 24"/>
    <property type="match status" value="1"/>
</dbReference>
<evidence type="ECO:0000256" key="9">
    <source>
        <dbReference type="ARBA" id="ARBA00023163"/>
    </source>
</evidence>
<dbReference type="GO" id="GO:0000978">
    <property type="term" value="F:RNA polymerase II cis-regulatory region sequence-specific DNA binding"/>
    <property type="evidence" value="ECO:0007669"/>
    <property type="project" value="TreeGrafter"/>
</dbReference>
<name>A0A8K0NW36_LADFU</name>
<evidence type="ECO:0000256" key="10">
    <source>
        <dbReference type="ARBA" id="ARBA00023242"/>
    </source>
</evidence>
<keyword evidence="4" id="KW-0677">Repeat</keyword>